<dbReference type="AlphaFoldDB" id="A0A0E9VD16"/>
<proteinExistence type="predicted"/>
<organism evidence="1">
    <name type="scientific">Anguilla anguilla</name>
    <name type="common">European freshwater eel</name>
    <name type="synonym">Muraena anguilla</name>
    <dbReference type="NCBI Taxonomy" id="7936"/>
    <lineage>
        <taxon>Eukaryota</taxon>
        <taxon>Metazoa</taxon>
        <taxon>Chordata</taxon>
        <taxon>Craniata</taxon>
        <taxon>Vertebrata</taxon>
        <taxon>Euteleostomi</taxon>
        <taxon>Actinopterygii</taxon>
        <taxon>Neopterygii</taxon>
        <taxon>Teleostei</taxon>
        <taxon>Anguilliformes</taxon>
        <taxon>Anguillidae</taxon>
        <taxon>Anguilla</taxon>
    </lineage>
</organism>
<accession>A0A0E9VD16</accession>
<dbReference type="EMBL" id="GBXM01033237">
    <property type="protein sequence ID" value="JAH75340.1"/>
    <property type="molecule type" value="Transcribed_RNA"/>
</dbReference>
<protein>
    <submittedName>
        <fullName evidence="1">Uncharacterized protein</fullName>
    </submittedName>
</protein>
<evidence type="ECO:0000313" key="1">
    <source>
        <dbReference type="EMBL" id="JAH75340.1"/>
    </source>
</evidence>
<name>A0A0E9VD16_ANGAN</name>
<reference evidence="1" key="2">
    <citation type="journal article" date="2015" name="Fish Shellfish Immunol.">
        <title>Early steps in the European eel (Anguilla anguilla)-Vibrio vulnificus interaction in the gills: Role of the RtxA13 toxin.</title>
        <authorList>
            <person name="Callol A."/>
            <person name="Pajuelo D."/>
            <person name="Ebbesson L."/>
            <person name="Teles M."/>
            <person name="MacKenzie S."/>
            <person name="Amaro C."/>
        </authorList>
    </citation>
    <scope>NUCLEOTIDE SEQUENCE</scope>
</reference>
<reference evidence="1" key="1">
    <citation type="submission" date="2014-11" db="EMBL/GenBank/DDBJ databases">
        <authorList>
            <person name="Amaro Gonzalez C."/>
        </authorList>
    </citation>
    <scope>NUCLEOTIDE SEQUENCE</scope>
</reference>
<sequence length="27" mass="2958">MASNSSFSNFFSDKVQITSYQSLAIQG</sequence>